<dbReference type="SUPFAM" id="SSF57701">
    <property type="entry name" value="Zn2/Cys6 DNA-binding domain"/>
    <property type="match status" value="1"/>
</dbReference>
<keyword evidence="2" id="KW-0539">Nucleus</keyword>
<dbReference type="OrthoDB" id="3014581at2759"/>
<dbReference type="InterPro" id="IPR001138">
    <property type="entry name" value="Zn2Cys6_DnaBD"/>
</dbReference>
<dbReference type="SMART" id="SM00066">
    <property type="entry name" value="GAL4"/>
    <property type="match status" value="1"/>
</dbReference>
<evidence type="ECO:0000256" key="2">
    <source>
        <dbReference type="ARBA" id="ARBA00023242"/>
    </source>
</evidence>
<feature type="compositionally biased region" description="Polar residues" evidence="3">
    <location>
        <begin position="83"/>
        <end position="106"/>
    </location>
</feature>
<evidence type="ECO:0000313" key="6">
    <source>
        <dbReference type="Proteomes" id="UP000800200"/>
    </source>
</evidence>
<proteinExistence type="predicted"/>
<dbReference type="Gene3D" id="4.10.240.10">
    <property type="entry name" value="Zn(2)-C6 fungal-type DNA-binding domain"/>
    <property type="match status" value="1"/>
</dbReference>
<evidence type="ECO:0000256" key="1">
    <source>
        <dbReference type="ARBA" id="ARBA00004123"/>
    </source>
</evidence>
<dbReference type="InterPro" id="IPR050613">
    <property type="entry name" value="Sec_Metabolite_Reg"/>
</dbReference>
<protein>
    <recommendedName>
        <fullName evidence="4">Zn(2)-C6 fungal-type domain-containing protein</fullName>
    </recommendedName>
</protein>
<dbReference type="GO" id="GO:0005634">
    <property type="term" value="C:nucleus"/>
    <property type="evidence" value="ECO:0007669"/>
    <property type="project" value="UniProtKB-SubCell"/>
</dbReference>
<name>A0A6A6DFG7_9PEZI</name>
<dbReference type="CDD" id="cd12148">
    <property type="entry name" value="fungal_TF_MHR"/>
    <property type="match status" value="1"/>
</dbReference>
<reference evidence="5" key="1">
    <citation type="journal article" date="2020" name="Stud. Mycol.">
        <title>101 Dothideomycetes genomes: a test case for predicting lifestyles and emergence of pathogens.</title>
        <authorList>
            <person name="Haridas S."/>
            <person name="Albert R."/>
            <person name="Binder M."/>
            <person name="Bloem J."/>
            <person name="Labutti K."/>
            <person name="Salamov A."/>
            <person name="Andreopoulos B."/>
            <person name="Baker S."/>
            <person name="Barry K."/>
            <person name="Bills G."/>
            <person name="Bluhm B."/>
            <person name="Cannon C."/>
            <person name="Castanera R."/>
            <person name="Culley D."/>
            <person name="Daum C."/>
            <person name="Ezra D."/>
            <person name="Gonzalez J."/>
            <person name="Henrissat B."/>
            <person name="Kuo A."/>
            <person name="Liang C."/>
            <person name="Lipzen A."/>
            <person name="Lutzoni F."/>
            <person name="Magnuson J."/>
            <person name="Mondo S."/>
            <person name="Nolan M."/>
            <person name="Ohm R."/>
            <person name="Pangilinan J."/>
            <person name="Park H.-J."/>
            <person name="Ramirez L."/>
            <person name="Alfaro M."/>
            <person name="Sun H."/>
            <person name="Tritt A."/>
            <person name="Yoshinaga Y."/>
            <person name="Zwiers L.-H."/>
            <person name="Turgeon B."/>
            <person name="Goodwin S."/>
            <person name="Spatafora J."/>
            <person name="Crous P."/>
            <person name="Grigoriev I."/>
        </authorList>
    </citation>
    <scope>NUCLEOTIDE SEQUENCE</scope>
    <source>
        <strain evidence="5">CBS 207.26</strain>
    </source>
</reference>
<dbReference type="PANTHER" id="PTHR31001">
    <property type="entry name" value="UNCHARACTERIZED TRANSCRIPTIONAL REGULATORY PROTEIN"/>
    <property type="match status" value="1"/>
</dbReference>
<dbReference type="PANTHER" id="PTHR31001:SF90">
    <property type="entry name" value="CENTROMERE DNA-BINDING PROTEIN COMPLEX CBF3 SUBUNIT B"/>
    <property type="match status" value="1"/>
</dbReference>
<feature type="region of interest" description="Disordered" evidence="3">
    <location>
        <begin position="76"/>
        <end position="109"/>
    </location>
</feature>
<dbReference type="PROSITE" id="PS00463">
    <property type="entry name" value="ZN2_CY6_FUNGAL_1"/>
    <property type="match status" value="1"/>
</dbReference>
<dbReference type="GO" id="GO:0008270">
    <property type="term" value="F:zinc ion binding"/>
    <property type="evidence" value="ECO:0007669"/>
    <property type="project" value="InterPro"/>
</dbReference>
<dbReference type="InterPro" id="IPR036864">
    <property type="entry name" value="Zn2-C6_fun-type_DNA-bd_sf"/>
</dbReference>
<dbReference type="Proteomes" id="UP000800200">
    <property type="component" value="Unassembled WGS sequence"/>
</dbReference>
<evidence type="ECO:0000259" key="4">
    <source>
        <dbReference type="PROSITE" id="PS50048"/>
    </source>
</evidence>
<dbReference type="PROSITE" id="PS50048">
    <property type="entry name" value="ZN2_CY6_FUNGAL_2"/>
    <property type="match status" value="1"/>
</dbReference>
<accession>A0A6A6DFG7</accession>
<dbReference type="Pfam" id="PF00172">
    <property type="entry name" value="Zn_clus"/>
    <property type="match status" value="1"/>
</dbReference>
<dbReference type="GO" id="GO:0000981">
    <property type="term" value="F:DNA-binding transcription factor activity, RNA polymerase II-specific"/>
    <property type="evidence" value="ECO:0007669"/>
    <property type="project" value="InterPro"/>
</dbReference>
<evidence type="ECO:0000256" key="3">
    <source>
        <dbReference type="SAM" id="MobiDB-lite"/>
    </source>
</evidence>
<organism evidence="5 6">
    <name type="scientific">Zopfia rhizophila CBS 207.26</name>
    <dbReference type="NCBI Taxonomy" id="1314779"/>
    <lineage>
        <taxon>Eukaryota</taxon>
        <taxon>Fungi</taxon>
        <taxon>Dikarya</taxon>
        <taxon>Ascomycota</taxon>
        <taxon>Pezizomycotina</taxon>
        <taxon>Dothideomycetes</taxon>
        <taxon>Dothideomycetes incertae sedis</taxon>
        <taxon>Zopfiaceae</taxon>
        <taxon>Zopfia</taxon>
    </lineage>
</organism>
<comment type="subcellular location">
    <subcellularLocation>
        <location evidence="1">Nucleus</location>
    </subcellularLocation>
</comment>
<evidence type="ECO:0000313" key="5">
    <source>
        <dbReference type="EMBL" id="KAF2176730.1"/>
    </source>
</evidence>
<keyword evidence="6" id="KW-1185">Reference proteome</keyword>
<gene>
    <name evidence="5" type="ORF">K469DRAFT_812559</name>
</gene>
<feature type="domain" description="Zn(2)-C6 fungal-type" evidence="4">
    <location>
        <begin position="16"/>
        <end position="45"/>
    </location>
</feature>
<dbReference type="AlphaFoldDB" id="A0A6A6DFG7"/>
<dbReference type="EMBL" id="ML994702">
    <property type="protein sequence ID" value="KAF2176730.1"/>
    <property type="molecule type" value="Genomic_DNA"/>
</dbReference>
<sequence length="725" mass="81784">MPKETQTRSSRQRPISCRFCRSRKLRCNREAPCSNCTSRGISCELETLSRPPSDTDSPTKTELLDRIRKLEELVEKVHRDSRQTSAGEQSSESASHCTQQTPNSDVSPHVQHLDRDVAYLESVCDAGGSERSLLHDKFRFQICSVQHMLEMQQPRNSYSFSTANSGLVKHVWLPEYSEAKVLLEKFVRHIAHFHHVYHMPSLPNVLDRVYSCLNQRIHVKSGEIILLLSIFGSSSHSWSQDDCRERGLFSSPVEAHRQSEVWVTATEDLIGIANRTTPVSIEGIQGIIIMLFVANAVDGISRRCRSFTNMALSFARELGLHCIDHPSNAHLANTVQAEVGRRVWWWLVSCDWSVAMAARFNDVPMGIYQCHLRHMMTNKPLNLDDEYVVDGMSCAGMPASQPTALSYTLQRVRMAEISRNMADRTSPLTAHTSTRSYHIIMDIDTELQLLLNDTPPFFSMAVKDISRIYLVDEHRAMCIAQQGHKFHSLLYALRCKLHLPYLSRAFTNTEYASSRDICIQSAQLIIQTEADIEMAGLCKATRYSPIGLIMSVFMACIVLLMDLCHSQDSQHRERQRSEIARAIQMLEDARHESYLVAKFLDSMMQVLRKHKIAPPKLVGQPTQTPTLHEKDSAIASTHSDSINGFPSVPTPMSISIPPSGAQASNGTSGVGVTGDRFATEEDIPYLCELTRTLNEGLDVSDFNWDDIFLDLDASFLLRSELSDRR</sequence>
<dbReference type="CDD" id="cd00067">
    <property type="entry name" value="GAL4"/>
    <property type="match status" value="1"/>
</dbReference>